<dbReference type="Proteomes" id="UP000662814">
    <property type="component" value="Chromosome"/>
</dbReference>
<dbReference type="SUPFAM" id="SSF52540">
    <property type="entry name" value="P-loop containing nucleoside triphosphate hydrolases"/>
    <property type="match status" value="1"/>
</dbReference>
<protein>
    <submittedName>
        <fullName evidence="9">ABC transporter ATP-binding protein</fullName>
    </submittedName>
</protein>
<keyword evidence="10" id="KW-1185">Reference proteome</keyword>
<dbReference type="GO" id="GO:0005524">
    <property type="term" value="F:ATP binding"/>
    <property type="evidence" value="ECO:0007669"/>
    <property type="project" value="UniProtKB-KW"/>
</dbReference>
<dbReference type="RefSeq" id="WP_198248073.1">
    <property type="nucleotide sequence ID" value="NZ_CP061169.1"/>
</dbReference>
<accession>A0ABX6YH51</accession>
<evidence type="ECO:0000256" key="2">
    <source>
        <dbReference type="ARBA" id="ARBA00005417"/>
    </source>
</evidence>
<dbReference type="Gene3D" id="3.40.50.300">
    <property type="entry name" value="P-loop containing nucleotide triphosphate hydrolases"/>
    <property type="match status" value="1"/>
</dbReference>
<dbReference type="NCBIfam" id="TIGR01727">
    <property type="entry name" value="oligo_HPY"/>
    <property type="match status" value="1"/>
</dbReference>
<keyword evidence="3" id="KW-0813">Transport</keyword>
<dbReference type="InterPro" id="IPR050388">
    <property type="entry name" value="ABC_Ni/Peptide_Import"/>
</dbReference>
<dbReference type="SMART" id="SM00382">
    <property type="entry name" value="AAA"/>
    <property type="match status" value="1"/>
</dbReference>
<comment type="subcellular location">
    <subcellularLocation>
        <location evidence="1">Cell membrane</location>
        <topology evidence="1">Peripheral membrane protein</topology>
    </subcellularLocation>
</comment>
<name>A0ABX6YH51_9MICO</name>
<evidence type="ECO:0000259" key="8">
    <source>
        <dbReference type="PROSITE" id="PS50893"/>
    </source>
</evidence>
<keyword evidence="4" id="KW-1003">Cell membrane</keyword>
<gene>
    <name evidence="9" type="ORF">HCR76_15020</name>
</gene>
<dbReference type="Pfam" id="PF08352">
    <property type="entry name" value="oligo_HPY"/>
    <property type="match status" value="1"/>
</dbReference>
<dbReference type="CDD" id="cd03257">
    <property type="entry name" value="ABC_NikE_OppD_transporters"/>
    <property type="match status" value="1"/>
</dbReference>
<dbReference type="InterPro" id="IPR013563">
    <property type="entry name" value="Oligopep_ABC_C"/>
</dbReference>
<keyword evidence="7" id="KW-0472">Membrane</keyword>
<keyword evidence="5" id="KW-0547">Nucleotide-binding</keyword>
<feature type="domain" description="ABC transporter" evidence="8">
    <location>
        <begin position="8"/>
        <end position="259"/>
    </location>
</feature>
<evidence type="ECO:0000313" key="9">
    <source>
        <dbReference type="EMBL" id="QPZ38082.1"/>
    </source>
</evidence>
<evidence type="ECO:0000256" key="5">
    <source>
        <dbReference type="ARBA" id="ARBA00022741"/>
    </source>
</evidence>
<evidence type="ECO:0000256" key="6">
    <source>
        <dbReference type="ARBA" id="ARBA00022840"/>
    </source>
</evidence>
<dbReference type="Pfam" id="PF00005">
    <property type="entry name" value="ABC_tran"/>
    <property type="match status" value="1"/>
</dbReference>
<dbReference type="InterPro" id="IPR003439">
    <property type="entry name" value="ABC_transporter-like_ATP-bd"/>
</dbReference>
<dbReference type="InterPro" id="IPR027417">
    <property type="entry name" value="P-loop_NTPase"/>
</dbReference>
<proteinExistence type="inferred from homology"/>
<evidence type="ECO:0000256" key="3">
    <source>
        <dbReference type="ARBA" id="ARBA00022448"/>
    </source>
</evidence>
<keyword evidence="6 9" id="KW-0067">ATP-binding</keyword>
<evidence type="ECO:0000256" key="7">
    <source>
        <dbReference type="ARBA" id="ARBA00023136"/>
    </source>
</evidence>
<evidence type="ECO:0000256" key="1">
    <source>
        <dbReference type="ARBA" id="ARBA00004202"/>
    </source>
</evidence>
<evidence type="ECO:0000256" key="4">
    <source>
        <dbReference type="ARBA" id="ARBA00022475"/>
    </source>
</evidence>
<dbReference type="PANTHER" id="PTHR43297:SF2">
    <property type="entry name" value="DIPEPTIDE TRANSPORT ATP-BINDING PROTEIN DPPD"/>
    <property type="match status" value="1"/>
</dbReference>
<dbReference type="PANTHER" id="PTHR43297">
    <property type="entry name" value="OLIGOPEPTIDE TRANSPORT ATP-BINDING PROTEIN APPD"/>
    <property type="match status" value="1"/>
</dbReference>
<dbReference type="PROSITE" id="PS50893">
    <property type="entry name" value="ABC_TRANSPORTER_2"/>
    <property type="match status" value="1"/>
</dbReference>
<comment type="similarity">
    <text evidence="2">Belongs to the ABC transporter superfamily.</text>
</comment>
<reference evidence="9 10" key="1">
    <citation type="submission" date="2020-12" db="EMBL/GenBank/DDBJ databases">
        <title>Microbacterium sp. HY060.</title>
        <authorList>
            <person name="Zhou J."/>
        </authorList>
    </citation>
    <scope>NUCLEOTIDE SEQUENCE [LARGE SCALE GENOMIC DNA]</scope>
    <source>
        <strain evidence="9 10">HY60</strain>
    </source>
</reference>
<dbReference type="EMBL" id="CP061169">
    <property type="protein sequence ID" value="QPZ38082.1"/>
    <property type="molecule type" value="Genomic_DNA"/>
</dbReference>
<dbReference type="InterPro" id="IPR003593">
    <property type="entry name" value="AAA+_ATPase"/>
</dbReference>
<evidence type="ECO:0000313" key="10">
    <source>
        <dbReference type="Proteomes" id="UP000662814"/>
    </source>
</evidence>
<organism evidence="9 10">
    <name type="scientific">Paramicrobacterium chengjingii</name>
    <dbReference type="NCBI Taxonomy" id="2769067"/>
    <lineage>
        <taxon>Bacteria</taxon>
        <taxon>Bacillati</taxon>
        <taxon>Actinomycetota</taxon>
        <taxon>Actinomycetes</taxon>
        <taxon>Micrococcales</taxon>
        <taxon>Microbacteriaceae</taxon>
        <taxon>Paramicrobacterium</taxon>
    </lineage>
</organism>
<sequence length="341" mass="37032">MPSDAPLLEVEDLVITTSGPDGEDVNLIDGVSFTVEEGEVVGVVGESGSGKSLTVLAIMGLLPVGLSVTRGSIRWRGTELIGMRDHVLRTMRGRDFGMIFQDPMTALNPIRRVGPQILEAVRLHQGGSRKNARDRALELLDTVGVPEPEVRSRSYPHEWSGGMRQRAVIAMAMANNPALLIADEPTTALDVTVQAQVMSTLKKAREELSSALILITHDLALAAENASRMLIMYSGRIVESGNTHDIFLRPAHPYTLGLLKSLISETDQRAYAIPGNPPSPRSRPGGCPFAPRCELSRGRSICVTESPLLEKRSNNSYSACHFSHEVVDGSLNQQTERNHNG</sequence>